<dbReference type="SUPFAM" id="SSF54523">
    <property type="entry name" value="Pili subunits"/>
    <property type="match status" value="1"/>
</dbReference>
<dbReference type="InterPro" id="IPR045584">
    <property type="entry name" value="Pilin-like"/>
</dbReference>
<dbReference type="PROSITE" id="PS00409">
    <property type="entry name" value="PROKAR_NTER_METHYL"/>
    <property type="match status" value="1"/>
</dbReference>
<evidence type="ECO:0000313" key="3">
    <source>
        <dbReference type="Proteomes" id="UP000648257"/>
    </source>
</evidence>
<sequence length="227" mass="22997">MNQIKRQQSGFTLIEIAIVLVIIGLLLGGVLKGQEMVENSRIKSVVADMRGVSTAFTGYYDRYRALPGDETAATVLARGWGALGGGNGDGVVTLAVADTFLNAGVEHAAMWQHLRGAGFLSGNPLTVGQAALPRAGTGGLMGGATAPFALPGGGPAVCVSNLNHKQASGIDVLVDGPLPATNIGNNVGELRGAANAAVNNPPAAAVPAGAAYNEAAVTTWTICRKLQ</sequence>
<keyword evidence="1" id="KW-0472">Membrane</keyword>
<keyword evidence="1" id="KW-1133">Transmembrane helix</keyword>
<dbReference type="InterPro" id="IPR012902">
    <property type="entry name" value="N_methyl_site"/>
</dbReference>
<dbReference type="NCBIfam" id="TIGR02532">
    <property type="entry name" value="IV_pilin_GFxxxE"/>
    <property type="match status" value="1"/>
</dbReference>
<reference evidence="2 3" key="1">
    <citation type="submission" date="2020-08" db="EMBL/GenBank/DDBJ databases">
        <title>Novel species isolated from subtropical streams in China.</title>
        <authorList>
            <person name="Lu H."/>
        </authorList>
    </citation>
    <scope>NUCLEOTIDE SEQUENCE [LARGE SCALE GENOMIC DNA]</scope>
    <source>
        <strain evidence="2 3">KACC 16656</strain>
    </source>
</reference>
<evidence type="ECO:0000313" key="2">
    <source>
        <dbReference type="EMBL" id="MBC3808191.1"/>
    </source>
</evidence>
<keyword evidence="1" id="KW-0812">Transmembrane</keyword>
<name>A0ABR6X5N7_9BURK</name>
<dbReference type="Proteomes" id="UP000648257">
    <property type="component" value="Unassembled WGS sequence"/>
</dbReference>
<organism evidence="2 3">
    <name type="scientific">Undibacterium seohonense</name>
    <dbReference type="NCBI Taxonomy" id="1344950"/>
    <lineage>
        <taxon>Bacteria</taxon>
        <taxon>Pseudomonadati</taxon>
        <taxon>Pseudomonadota</taxon>
        <taxon>Betaproteobacteria</taxon>
        <taxon>Burkholderiales</taxon>
        <taxon>Oxalobacteraceae</taxon>
        <taxon>Undibacterium</taxon>
    </lineage>
</organism>
<gene>
    <name evidence="2" type="ORF">H8K52_12635</name>
</gene>
<protein>
    <submittedName>
        <fullName evidence="2">Prepilin-type N-terminal cleavage/methylation domain-containing protein</fullName>
    </submittedName>
</protein>
<dbReference type="Gene3D" id="3.30.700.10">
    <property type="entry name" value="Glycoprotein, Type 4 Pilin"/>
    <property type="match status" value="1"/>
</dbReference>
<dbReference type="EMBL" id="JACOFW010000014">
    <property type="protein sequence ID" value="MBC3808191.1"/>
    <property type="molecule type" value="Genomic_DNA"/>
</dbReference>
<comment type="caution">
    <text evidence="2">The sequence shown here is derived from an EMBL/GenBank/DDBJ whole genome shotgun (WGS) entry which is preliminary data.</text>
</comment>
<evidence type="ECO:0000256" key="1">
    <source>
        <dbReference type="SAM" id="Phobius"/>
    </source>
</evidence>
<proteinExistence type="predicted"/>
<keyword evidence="3" id="KW-1185">Reference proteome</keyword>
<dbReference type="Pfam" id="PF07963">
    <property type="entry name" value="N_methyl"/>
    <property type="match status" value="1"/>
</dbReference>
<feature type="transmembrane region" description="Helical" evidence="1">
    <location>
        <begin position="12"/>
        <end position="31"/>
    </location>
</feature>
<dbReference type="RefSeq" id="WP_186923270.1">
    <property type="nucleotide sequence ID" value="NZ_JACOFW010000014.1"/>
</dbReference>
<accession>A0ABR6X5N7</accession>